<evidence type="ECO:0000313" key="1">
    <source>
        <dbReference type="EMBL" id="PHV70410.1"/>
    </source>
</evidence>
<dbReference type="EMBL" id="PEDL01000011">
    <property type="protein sequence ID" value="PHV70410.1"/>
    <property type="molecule type" value="Genomic_DNA"/>
</dbReference>
<evidence type="ECO:0000313" key="2">
    <source>
        <dbReference type="Proteomes" id="UP000224460"/>
    </source>
</evidence>
<accession>A0AC61DAZ6</accession>
<sequence length="143" mass="16584">MIRGMRNTEEEVRAIMSIWEEANMKAHSFIPKVYWKRNYSLVKETYLPLAVTYVYEEEGKIKGFVSILAKKYIGALFVANECQNQGIGKKLLNYVAKEHGPLTLSVFKKNERALKFYLNNGCQLGELDINEDTLEEEYTLYLS</sequence>
<name>A0AC61DAZ6_9FIRM</name>
<protein>
    <submittedName>
        <fullName evidence="1">N-acetyltransferase</fullName>
    </submittedName>
</protein>
<organism evidence="1 2">
    <name type="scientific">Sporanaerobium hydrogeniformans</name>
    <dbReference type="NCBI Taxonomy" id="3072179"/>
    <lineage>
        <taxon>Bacteria</taxon>
        <taxon>Bacillati</taxon>
        <taxon>Bacillota</taxon>
        <taxon>Clostridia</taxon>
        <taxon>Lachnospirales</taxon>
        <taxon>Lachnospiraceae</taxon>
        <taxon>Sporanaerobium</taxon>
    </lineage>
</organism>
<reference evidence="1" key="1">
    <citation type="submission" date="2017-10" db="EMBL/GenBank/DDBJ databases">
        <title>Genome sequence of cellulolytic Lachnospiraceae bacterium XHS1971 isolated from hotspring sediment.</title>
        <authorList>
            <person name="Vasudevan G."/>
            <person name="Joshi A.J."/>
            <person name="Hivarkar S."/>
            <person name="Lanjekar V.B."/>
            <person name="Dhakephalkar P.K."/>
            <person name="Dagar S."/>
        </authorList>
    </citation>
    <scope>NUCLEOTIDE SEQUENCE</scope>
    <source>
        <strain evidence="1">XHS1971</strain>
    </source>
</reference>
<keyword evidence="2" id="KW-1185">Reference proteome</keyword>
<comment type="caution">
    <text evidence="1">The sequence shown here is derived from an EMBL/GenBank/DDBJ whole genome shotgun (WGS) entry which is preliminary data.</text>
</comment>
<dbReference type="Proteomes" id="UP000224460">
    <property type="component" value="Unassembled WGS sequence"/>
</dbReference>
<proteinExistence type="predicted"/>
<gene>
    <name evidence="1" type="ORF">CS063_11065</name>
</gene>